<name>A0ABW0HGC0_9HYPH</name>
<accession>A0ABW0HGC0</accession>
<dbReference type="EMBL" id="JBHSLV010000047">
    <property type="protein sequence ID" value="MFC5395413.1"/>
    <property type="molecule type" value="Genomic_DNA"/>
</dbReference>
<protein>
    <submittedName>
        <fullName evidence="1">Shikimate dehydrogenase</fullName>
    </submittedName>
</protein>
<dbReference type="SUPFAM" id="SSF51735">
    <property type="entry name" value="NAD(P)-binding Rossmann-fold domains"/>
    <property type="match status" value="1"/>
</dbReference>
<organism evidence="1 2">
    <name type="scientific">Bosea vestrisii</name>
    <dbReference type="NCBI Taxonomy" id="151416"/>
    <lineage>
        <taxon>Bacteria</taxon>
        <taxon>Pseudomonadati</taxon>
        <taxon>Pseudomonadota</taxon>
        <taxon>Alphaproteobacteria</taxon>
        <taxon>Hyphomicrobiales</taxon>
        <taxon>Boseaceae</taxon>
        <taxon>Bosea</taxon>
    </lineage>
</organism>
<dbReference type="Proteomes" id="UP001596104">
    <property type="component" value="Unassembled WGS sequence"/>
</dbReference>
<reference evidence="2" key="1">
    <citation type="journal article" date="2019" name="Int. J. Syst. Evol. Microbiol.">
        <title>The Global Catalogue of Microorganisms (GCM) 10K type strain sequencing project: providing services to taxonomists for standard genome sequencing and annotation.</title>
        <authorList>
            <consortium name="The Broad Institute Genomics Platform"/>
            <consortium name="The Broad Institute Genome Sequencing Center for Infectious Disease"/>
            <person name="Wu L."/>
            <person name="Ma J."/>
        </authorList>
    </citation>
    <scope>NUCLEOTIDE SEQUENCE [LARGE SCALE GENOMIC DNA]</scope>
    <source>
        <strain evidence="2">CGMCC 1.16326</strain>
    </source>
</reference>
<dbReference type="Gene3D" id="3.40.50.720">
    <property type="entry name" value="NAD(P)-binding Rossmann-like Domain"/>
    <property type="match status" value="1"/>
</dbReference>
<keyword evidence="2" id="KW-1185">Reference proteome</keyword>
<sequence>NASPAGMKPGDPLPVEADKLAPETFVGCVITVPVVSPLIEAARKRGCRTSTGSDMYQALQSAMVDFLLAGERIG</sequence>
<gene>
    <name evidence="1" type="ORF">ACFPPC_22540</name>
</gene>
<feature type="non-terminal residue" evidence="1">
    <location>
        <position position="1"/>
    </location>
</feature>
<proteinExistence type="predicted"/>
<comment type="caution">
    <text evidence="1">The sequence shown here is derived from an EMBL/GenBank/DDBJ whole genome shotgun (WGS) entry which is preliminary data.</text>
</comment>
<dbReference type="InterPro" id="IPR036291">
    <property type="entry name" value="NAD(P)-bd_dom_sf"/>
</dbReference>
<evidence type="ECO:0000313" key="2">
    <source>
        <dbReference type="Proteomes" id="UP001596104"/>
    </source>
</evidence>
<evidence type="ECO:0000313" key="1">
    <source>
        <dbReference type="EMBL" id="MFC5395413.1"/>
    </source>
</evidence>